<dbReference type="InterPro" id="IPR036864">
    <property type="entry name" value="Zn2-C6_fun-type_DNA-bd_sf"/>
</dbReference>
<sequence>MKPDTRRIACDRCRGLKARCVRPVAAGVPSPCRRCVKSGAECTTGLSYSQRHQPQPLSSPSSATRRDMGSSRIYESIPAPRGPIESIPTKRKMSPSFFEPEHSSSPAIGDQDGENLSHTSHEQPPDSLSESDPNPTALNFGVRLSPEVNHDGNDPFIDMPFSNPQVTTTTADRHGEEHLAGDKSDPESWPPWTKEDCLYCLSELSPQILLDSNTMRAMPLPDILSFSAWPYNSTDHLQPGPQNSIGRLLELS</sequence>
<evidence type="ECO:0000313" key="8">
    <source>
        <dbReference type="Proteomes" id="UP000248423"/>
    </source>
</evidence>
<dbReference type="AlphaFoldDB" id="A0A319DZC3"/>
<dbReference type="PROSITE" id="PS50048">
    <property type="entry name" value="ZN2_CY6_FUNGAL_2"/>
    <property type="match status" value="1"/>
</dbReference>
<reference evidence="7 8" key="1">
    <citation type="submission" date="2018-02" db="EMBL/GenBank/DDBJ databases">
        <title>The genomes of Aspergillus section Nigri reveals drivers in fungal speciation.</title>
        <authorList>
            <consortium name="DOE Joint Genome Institute"/>
            <person name="Vesth T.C."/>
            <person name="Nybo J."/>
            <person name="Theobald S."/>
            <person name="Brandl J."/>
            <person name="Frisvad J.C."/>
            <person name="Nielsen K.F."/>
            <person name="Lyhne E.K."/>
            <person name="Kogle M.E."/>
            <person name="Kuo A."/>
            <person name="Riley R."/>
            <person name="Clum A."/>
            <person name="Nolan M."/>
            <person name="Lipzen A."/>
            <person name="Salamov A."/>
            <person name="Henrissat B."/>
            <person name="Wiebenga A."/>
            <person name="De vries R.P."/>
            <person name="Grigoriev I.V."/>
            <person name="Mortensen U.H."/>
            <person name="Andersen M.R."/>
            <person name="Baker S.E."/>
        </authorList>
    </citation>
    <scope>NUCLEOTIDE SEQUENCE [LARGE SCALE GENOMIC DNA]</scope>
    <source>
        <strain evidence="7 8">CBS 121057</strain>
    </source>
</reference>
<evidence type="ECO:0000313" key="7">
    <source>
        <dbReference type="EMBL" id="PYI03152.1"/>
    </source>
</evidence>
<protein>
    <recommendedName>
        <fullName evidence="6">Zn(2)-C6 fungal-type domain-containing protein</fullName>
    </recommendedName>
</protein>
<name>A0A319DZC3_ASPSB</name>
<keyword evidence="8" id="KW-1185">Reference proteome</keyword>
<gene>
    <name evidence="7" type="ORF">BO78DRAFT_206518</name>
</gene>
<dbReference type="OrthoDB" id="4222821at2759"/>
<evidence type="ECO:0000256" key="1">
    <source>
        <dbReference type="ARBA" id="ARBA00023015"/>
    </source>
</evidence>
<evidence type="ECO:0000256" key="2">
    <source>
        <dbReference type="ARBA" id="ARBA00023125"/>
    </source>
</evidence>
<dbReference type="Gene3D" id="4.10.240.10">
    <property type="entry name" value="Zn(2)-C6 fungal-type DNA-binding domain"/>
    <property type="match status" value="1"/>
</dbReference>
<keyword evidence="4" id="KW-0539">Nucleus</keyword>
<feature type="compositionally biased region" description="Polar residues" evidence="5">
    <location>
        <begin position="45"/>
        <end position="63"/>
    </location>
</feature>
<dbReference type="VEuPathDB" id="FungiDB:BO78DRAFT_206518"/>
<dbReference type="EMBL" id="KZ826384">
    <property type="protein sequence ID" value="PYI03152.1"/>
    <property type="molecule type" value="Genomic_DNA"/>
</dbReference>
<dbReference type="SUPFAM" id="SSF57701">
    <property type="entry name" value="Zn2/Cys6 DNA-binding domain"/>
    <property type="match status" value="1"/>
</dbReference>
<feature type="region of interest" description="Disordered" evidence="5">
    <location>
        <begin position="167"/>
        <end position="189"/>
    </location>
</feature>
<keyword evidence="3" id="KW-0804">Transcription</keyword>
<dbReference type="GO" id="GO:0003677">
    <property type="term" value="F:DNA binding"/>
    <property type="evidence" value="ECO:0007669"/>
    <property type="project" value="UniProtKB-KW"/>
</dbReference>
<accession>A0A319DZC3</accession>
<feature type="compositionally biased region" description="Polar residues" evidence="5">
    <location>
        <begin position="126"/>
        <end position="137"/>
    </location>
</feature>
<dbReference type="Proteomes" id="UP000248423">
    <property type="component" value="Unassembled WGS sequence"/>
</dbReference>
<keyword evidence="2" id="KW-0238">DNA-binding</keyword>
<feature type="region of interest" description="Disordered" evidence="5">
    <location>
        <begin position="45"/>
        <end position="140"/>
    </location>
</feature>
<evidence type="ECO:0000256" key="5">
    <source>
        <dbReference type="SAM" id="MobiDB-lite"/>
    </source>
</evidence>
<dbReference type="PROSITE" id="PS00463">
    <property type="entry name" value="ZN2_CY6_FUNGAL_1"/>
    <property type="match status" value="1"/>
</dbReference>
<keyword evidence="1" id="KW-0805">Transcription regulation</keyword>
<dbReference type="GO" id="GO:0000981">
    <property type="term" value="F:DNA-binding transcription factor activity, RNA polymerase II-specific"/>
    <property type="evidence" value="ECO:0007669"/>
    <property type="project" value="InterPro"/>
</dbReference>
<evidence type="ECO:0000256" key="4">
    <source>
        <dbReference type="ARBA" id="ARBA00023242"/>
    </source>
</evidence>
<dbReference type="GO" id="GO:0008270">
    <property type="term" value="F:zinc ion binding"/>
    <property type="evidence" value="ECO:0007669"/>
    <property type="project" value="InterPro"/>
</dbReference>
<dbReference type="STRING" id="1448318.A0A319DZC3"/>
<feature type="domain" description="Zn(2)-C6 fungal-type" evidence="6">
    <location>
        <begin position="9"/>
        <end position="44"/>
    </location>
</feature>
<evidence type="ECO:0000259" key="6">
    <source>
        <dbReference type="PROSITE" id="PS50048"/>
    </source>
</evidence>
<organism evidence="7 8">
    <name type="scientific">Aspergillus sclerotiicarbonarius (strain CBS 121057 / IBT 28362)</name>
    <dbReference type="NCBI Taxonomy" id="1448318"/>
    <lineage>
        <taxon>Eukaryota</taxon>
        <taxon>Fungi</taxon>
        <taxon>Dikarya</taxon>
        <taxon>Ascomycota</taxon>
        <taxon>Pezizomycotina</taxon>
        <taxon>Eurotiomycetes</taxon>
        <taxon>Eurotiomycetidae</taxon>
        <taxon>Eurotiales</taxon>
        <taxon>Aspergillaceae</taxon>
        <taxon>Aspergillus</taxon>
        <taxon>Aspergillus subgen. Circumdati</taxon>
    </lineage>
</organism>
<dbReference type="Pfam" id="PF00172">
    <property type="entry name" value="Zn_clus"/>
    <property type="match status" value="1"/>
</dbReference>
<proteinExistence type="predicted"/>
<evidence type="ECO:0000256" key="3">
    <source>
        <dbReference type="ARBA" id="ARBA00023163"/>
    </source>
</evidence>
<dbReference type="GO" id="GO:0009893">
    <property type="term" value="P:positive regulation of metabolic process"/>
    <property type="evidence" value="ECO:0007669"/>
    <property type="project" value="UniProtKB-ARBA"/>
</dbReference>
<dbReference type="InterPro" id="IPR001138">
    <property type="entry name" value="Zn2Cys6_DnaBD"/>
</dbReference>
<feature type="compositionally biased region" description="Basic and acidic residues" evidence="5">
    <location>
        <begin position="171"/>
        <end position="186"/>
    </location>
</feature>
<dbReference type="CDD" id="cd00067">
    <property type="entry name" value="GAL4"/>
    <property type="match status" value="1"/>
</dbReference>
<feature type="compositionally biased region" description="Low complexity" evidence="5">
    <location>
        <begin position="94"/>
        <end position="106"/>
    </location>
</feature>